<accession>A0A914BQ23</accession>
<keyword evidence="1" id="KW-0472">Membrane</keyword>
<dbReference type="PANTHER" id="PTHR12461:SF42">
    <property type="entry name" value="JMJC DOMAIN-CONTAINING PROTEIN"/>
    <property type="match status" value="1"/>
</dbReference>
<dbReference type="InterPro" id="IPR041667">
    <property type="entry name" value="Cupin_8"/>
</dbReference>
<proteinExistence type="predicted"/>
<dbReference type="FunFam" id="2.60.120.650:FF:000025">
    <property type="entry name" value="Lysine-specific demethylase 8"/>
    <property type="match status" value="1"/>
</dbReference>
<dbReference type="EnsemblMetazoa" id="XM_038222455.1">
    <property type="protein sequence ID" value="XP_038078383.1"/>
    <property type="gene ID" value="LOC119745827"/>
</dbReference>
<protein>
    <recommendedName>
        <fullName evidence="2">JmjC domain-containing protein</fullName>
    </recommendedName>
</protein>
<feature type="transmembrane region" description="Helical" evidence="1">
    <location>
        <begin position="12"/>
        <end position="33"/>
    </location>
</feature>
<reference evidence="3" key="1">
    <citation type="submission" date="2022-11" db="UniProtKB">
        <authorList>
            <consortium name="EnsemblMetazoa"/>
        </authorList>
    </citation>
    <scope>IDENTIFICATION</scope>
</reference>
<organism evidence="3 4">
    <name type="scientific">Patiria miniata</name>
    <name type="common">Bat star</name>
    <name type="synonym">Asterina miniata</name>
    <dbReference type="NCBI Taxonomy" id="46514"/>
    <lineage>
        <taxon>Eukaryota</taxon>
        <taxon>Metazoa</taxon>
        <taxon>Echinodermata</taxon>
        <taxon>Eleutherozoa</taxon>
        <taxon>Asterozoa</taxon>
        <taxon>Asteroidea</taxon>
        <taxon>Valvatacea</taxon>
        <taxon>Valvatida</taxon>
        <taxon>Asterinidae</taxon>
        <taxon>Patiria</taxon>
    </lineage>
</organism>
<dbReference type="AlphaFoldDB" id="A0A914BQ23"/>
<sequence>MNIREWTMRSSTGAIPGVFLSFNVVVFVVYLLAFSSTEHAELPPAGHLKPLGWHRVAEPGVDTVDVVPEPGVFFEDYVRKGRPLLMKGAARNMKTFRLWNDEYLRTQFGDLEVEVEEGKKENRSRGLWTMRLDEFVEEYQQGDIYMVASVPTEMADEVELLRCLLCGGFTERLQDAVIWFSSGNTKSVLHFDAVDNINCVMDGQKEFFLVDKNEKNSVFMDHPDGSFSSVDVDHVDMYEYPGLGQVPWYNVTMQPGDCFFIPYRWFHQVRSAAGRSLAINIWFVHLLRFNYNDCMAKGQLPEFEPLGQFQLTSDLEQLRGEIANFIDELEESVLKIQDLPKLADEFEIMDQESLKMFTILDRDKNNQVDLDEVYSCNMKDIETQAPGLVRMYNSGENSENDHDEL</sequence>
<dbReference type="InterPro" id="IPR003347">
    <property type="entry name" value="JmjC_dom"/>
</dbReference>
<dbReference type="InterPro" id="IPR018247">
    <property type="entry name" value="EF_Hand_1_Ca_BS"/>
</dbReference>
<name>A0A914BQ23_PATMI</name>
<dbReference type="PROSITE" id="PS00018">
    <property type="entry name" value="EF_HAND_1"/>
    <property type="match status" value="1"/>
</dbReference>
<evidence type="ECO:0000256" key="1">
    <source>
        <dbReference type="SAM" id="Phobius"/>
    </source>
</evidence>
<evidence type="ECO:0000259" key="2">
    <source>
        <dbReference type="PROSITE" id="PS51184"/>
    </source>
</evidence>
<keyword evidence="1" id="KW-1133">Transmembrane helix</keyword>
<dbReference type="SMART" id="SM00558">
    <property type="entry name" value="JmjC"/>
    <property type="match status" value="1"/>
</dbReference>
<keyword evidence="1" id="KW-0812">Transmembrane</keyword>
<keyword evidence="4" id="KW-1185">Reference proteome</keyword>
<dbReference type="PROSITE" id="PS51184">
    <property type="entry name" value="JMJC"/>
    <property type="match status" value="1"/>
</dbReference>
<dbReference type="Proteomes" id="UP000887568">
    <property type="component" value="Unplaced"/>
</dbReference>
<evidence type="ECO:0000313" key="3">
    <source>
        <dbReference type="EnsemblMetazoa" id="XP_038078383.1"/>
    </source>
</evidence>
<feature type="domain" description="JmjC" evidence="2">
    <location>
        <begin position="139"/>
        <end position="300"/>
    </location>
</feature>
<evidence type="ECO:0000313" key="4">
    <source>
        <dbReference type="Proteomes" id="UP000887568"/>
    </source>
</evidence>
<dbReference type="PANTHER" id="PTHR12461">
    <property type="entry name" value="HYPOXIA-INDUCIBLE FACTOR 1 ALPHA INHIBITOR-RELATED"/>
    <property type="match status" value="1"/>
</dbReference>
<dbReference type="RefSeq" id="XP_038078383.1">
    <property type="nucleotide sequence ID" value="XM_038222455.1"/>
</dbReference>
<dbReference type="OrthoDB" id="415358at2759"/>
<dbReference type="GeneID" id="119745827"/>
<dbReference type="SUPFAM" id="SSF51197">
    <property type="entry name" value="Clavaminate synthase-like"/>
    <property type="match status" value="1"/>
</dbReference>
<dbReference type="OMA" id="FPSPWVF"/>
<dbReference type="Gene3D" id="2.60.120.650">
    <property type="entry name" value="Cupin"/>
    <property type="match status" value="1"/>
</dbReference>
<dbReference type="Pfam" id="PF13621">
    <property type="entry name" value="Cupin_8"/>
    <property type="match status" value="1"/>
</dbReference>